<feature type="compositionally biased region" description="Basic residues" evidence="6">
    <location>
        <begin position="348"/>
        <end position="359"/>
    </location>
</feature>
<dbReference type="PANTHER" id="PTHR14152">
    <property type="entry name" value="SQUAMOUS CELL CARCINOMA ANTIGEN RECOGNISED BY CYTOTOXIC T LYMPHOCYTES"/>
    <property type="match status" value="1"/>
</dbReference>
<feature type="compositionally biased region" description="Basic and acidic residues" evidence="6">
    <location>
        <begin position="531"/>
        <end position="550"/>
    </location>
</feature>
<feature type="region of interest" description="Disordered" evidence="6">
    <location>
        <begin position="526"/>
        <end position="550"/>
    </location>
</feature>
<keyword evidence="3" id="KW-0507">mRNA processing</keyword>
<organism evidence="7 8">
    <name type="scientific">Apiotrichum porosum</name>
    <dbReference type="NCBI Taxonomy" id="105984"/>
    <lineage>
        <taxon>Eukaryota</taxon>
        <taxon>Fungi</taxon>
        <taxon>Dikarya</taxon>
        <taxon>Basidiomycota</taxon>
        <taxon>Agaricomycotina</taxon>
        <taxon>Tremellomycetes</taxon>
        <taxon>Trichosporonales</taxon>
        <taxon>Trichosporonaceae</taxon>
        <taxon>Apiotrichum</taxon>
    </lineage>
</organism>
<feature type="compositionally biased region" description="Acidic residues" evidence="6">
    <location>
        <begin position="331"/>
        <end position="342"/>
    </location>
</feature>
<dbReference type="GeneID" id="39593173"/>
<comment type="similarity">
    <text evidence="2">Belongs to the SNU66/SART1 family.</text>
</comment>
<comment type="subcellular location">
    <subcellularLocation>
        <location evidence="1">Nucleus</location>
    </subcellularLocation>
</comment>
<keyword evidence="4" id="KW-0508">mRNA splicing</keyword>
<accession>A0A427XQW3</accession>
<feature type="region of interest" description="Disordered" evidence="6">
    <location>
        <begin position="71"/>
        <end position="110"/>
    </location>
</feature>
<dbReference type="GO" id="GO:0046540">
    <property type="term" value="C:U4/U6 x U5 tri-snRNP complex"/>
    <property type="evidence" value="ECO:0007669"/>
    <property type="project" value="InterPro"/>
</dbReference>
<keyword evidence="8" id="KW-1185">Reference proteome</keyword>
<evidence type="ECO:0000256" key="3">
    <source>
        <dbReference type="ARBA" id="ARBA00022664"/>
    </source>
</evidence>
<evidence type="ECO:0000256" key="6">
    <source>
        <dbReference type="SAM" id="MobiDB-lite"/>
    </source>
</evidence>
<dbReference type="GO" id="GO:0000481">
    <property type="term" value="P:maturation of 5S rRNA"/>
    <property type="evidence" value="ECO:0007669"/>
    <property type="project" value="TreeGrafter"/>
</dbReference>
<feature type="compositionally biased region" description="Low complexity" evidence="6">
    <location>
        <begin position="423"/>
        <end position="436"/>
    </location>
</feature>
<comment type="caution">
    <text evidence="7">The sequence shown here is derived from an EMBL/GenBank/DDBJ whole genome shotgun (WGS) entry which is preliminary data.</text>
</comment>
<dbReference type="RefSeq" id="XP_028475912.1">
    <property type="nucleotide sequence ID" value="XM_028623938.1"/>
</dbReference>
<dbReference type="STRING" id="105984.A0A427XQW3"/>
<sequence>MADASVNQDSLTLEETNKVRISLGLAPIGAEPAVDADGQPILDQDEVAEANFARRRDEMKRDKAEREIKERMERVKNQRALKEQLKGSTLGDGGKDDSLSAKNWIKTQKKRSVKRERELAARRAREMEEADNVVYGENDLAGLKVAHDTDQFEEGEDVILTLKDSRILEGDEDELQNVNIADDEAVQAAKDRKRKANEAYTGYDDDEFDEKRIGQKAEVLAKYDDEFSGGKVEVEGFRLGAPAPKKKAKVVADEDDLMVGVGPATKVKLNLDFAKDFEVSDYMKEGDVGFKKPKKRRAKKSTRRAEADDADDTAAMDVDPSPTFTRRVVGEDPDNLVDDDDLQAALARSRREHAKKKPRVKPEDLAARIQQQRQEDDAAQVKDEDEAGGDDDGRITFDETSEFVRNVTAESRIAVPIKRERSGTGTPAPAAASGSTDEAVVVKVERVDDGDAEMDSDSEDEDDELANLAAREGLSLAEYRLRIDAQMTELDSLKAEDVDAAANPDPEPTNTQGMAGVLAMLRNQGSLQKRTAADDARERSQKQHDLWLADHKRRAAQRELDRIAARGGNKDQAQREYENRVREQTDARDALESFKNYQPDVEIVYHDEFGRKMTPKEAWKSLSHKFHGKTSGRMKTEKRMRKIEEERKAAYMAAGDTPTGMTDAFARRQQKTGEAHMVLSVGNKGSVTTDKGKGRR</sequence>
<dbReference type="PANTHER" id="PTHR14152:SF5">
    <property type="entry name" value="U4_U6.U5 TRI-SNRNP-ASSOCIATED PROTEIN 1"/>
    <property type="match status" value="1"/>
</dbReference>
<evidence type="ECO:0008006" key="9">
    <source>
        <dbReference type="Google" id="ProtNLM"/>
    </source>
</evidence>
<feature type="region of interest" description="Disordered" evidence="6">
    <location>
        <begin position="673"/>
        <end position="696"/>
    </location>
</feature>
<dbReference type="EMBL" id="RSCE01000007">
    <property type="protein sequence ID" value="RSH81193.1"/>
    <property type="molecule type" value="Genomic_DNA"/>
</dbReference>
<dbReference type="OrthoDB" id="5583at2759"/>
<evidence type="ECO:0000256" key="4">
    <source>
        <dbReference type="ARBA" id="ARBA00023187"/>
    </source>
</evidence>
<gene>
    <name evidence="7" type="ORF">EHS24_008630</name>
</gene>
<dbReference type="Pfam" id="PF03343">
    <property type="entry name" value="SART-1"/>
    <property type="match status" value="1"/>
</dbReference>
<evidence type="ECO:0000313" key="7">
    <source>
        <dbReference type="EMBL" id="RSH81193.1"/>
    </source>
</evidence>
<dbReference type="InterPro" id="IPR005011">
    <property type="entry name" value="SNU66/SART1"/>
</dbReference>
<feature type="compositionally biased region" description="Basic and acidic residues" evidence="6">
    <location>
        <begin position="373"/>
        <end position="382"/>
    </location>
</feature>
<dbReference type="InterPro" id="IPR045347">
    <property type="entry name" value="HIND"/>
</dbReference>
<feature type="compositionally biased region" description="Basic and acidic residues" evidence="6">
    <location>
        <begin position="71"/>
        <end position="85"/>
    </location>
</feature>
<evidence type="ECO:0000256" key="2">
    <source>
        <dbReference type="ARBA" id="ARBA00006076"/>
    </source>
</evidence>
<keyword evidence="5" id="KW-0539">Nucleus</keyword>
<dbReference type="GO" id="GO:0045292">
    <property type="term" value="P:mRNA cis splicing, via spliceosome"/>
    <property type="evidence" value="ECO:0007669"/>
    <property type="project" value="TreeGrafter"/>
</dbReference>
<dbReference type="Pfam" id="PF19252">
    <property type="entry name" value="HIND"/>
    <property type="match status" value="1"/>
</dbReference>
<evidence type="ECO:0000256" key="5">
    <source>
        <dbReference type="ARBA" id="ARBA00023242"/>
    </source>
</evidence>
<feature type="region of interest" description="Disordered" evidence="6">
    <location>
        <begin position="288"/>
        <end position="402"/>
    </location>
</feature>
<feature type="region of interest" description="Disordered" evidence="6">
    <location>
        <begin position="415"/>
        <end position="441"/>
    </location>
</feature>
<evidence type="ECO:0000256" key="1">
    <source>
        <dbReference type="ARBA" id="ARBA00004123"/>
    </source>
</evidence>
<proteinExistence type="inferred from homology"/>
<dbReference type="Proteomes" id="UP000279236">
    <property type="component" value="Unassembled WGS sequence"/>
</dbReference>
<feature type="compositionally biased region" description="Basic residues" evidence="6">
    <location>
        <begin position="291"/>
        <end position="302"/>
    </location>
</feature>
<feature type="region of interest" description="Disordered" evidence="6">
    <location>
        <begin position="562"/>
        <end position="585"/>
    </location>
</feature>
<evidence type="ECO:0000313" key="8">
    <source>
        <dbReference type="Proteomes" id="UP000279236"/>
    </source>
</evidence>
<dbReference type="AlphaFoldDB" id="A0A427XQW3"/>
<protein>
    <recommendedName>
        <fullName evidence="9">U4/U6.U5 tri-snRNP-associated protein 1</fullName>
    </recommendedName>
</protein>
<reference evidence="7 8" key="1">
    <citation type="submission" date="2018-11" db="EMBL/GenBank/DDBJ databases">
        <title>Genome sequence of Apiotrichum porosum DSM 27194.</title>
        <authorList>
            <person name="Aliyu H."/>
            <person name="Gorte O."/>
            <person name="Ochsenreither K."/>
        </authorList>
    </citation>
    <scope>NUCLEOTIDE SEQUENCE [LARGE SCALE GENOMIC DNA]</scope>
    <source>
        <strain evidence="7 8">DSM 27194</strain>
    </source>
</reference>
<name>A0A427XQW3_9TREE</name>